<comment type="activity regulation">
    <text evidence="14">Na(+) is not transported, but it plays an essential structural role and its presence is essential for fluoride channel function.</text>
</comment>
<evidence type="ECO:0000256" key="13">
    <source>
        <dbReference type="ARBA" id="ARBA00049940"/>
    </source>
</evidence>
<keyword evidence="7 14" id="KW-0915">Sodium</keyword>
<evidence type="ECO:0000256" key="8">
    <source>
        <dbReference type="ARBA" id="ARBA00023065"/>
    </source>
</evidence>
<evidence type="ECO:0000256" key="3">
    <source>
        <dbReference type="ARBA" id="ARBA00022475"/>
    </source>
</evidence>
<gene>
    <name evidence="14" type="primary">fluC</name>
    <name evidence="14" type="synonym">crcB</name>
    <name evidence="15" type="ORF">SAMN05421743_12827</name>
</gene>
<keyword evidence="9 14" id="KW-0472">Membrane</keyword>
<evidence type="ECO:0000256" key="4">
    <source>
        <dbReference type="ARBA" id="ARBA00022692"/>
    </source>
</evidence>
<feature type="binding site" evidence="14">
    <location>
        <position position="81"/>
    </location>
    <ligand>
        <name>Na(+)</name>
        <dbReference type="ChEBI" id="CHEBI:29101"/>
        <note>structural</note>
    </ligand>
</feature>
<keyword evidence="10 14" id="KW-0407">Ion channel</keyword>
<evidence type="ECO:0000256" key="12">
    <source>
        <dbReference type="ARBA" id="ARBA00035585"/>
    </source>
</evidence>
<dbReference type="GO" id="GO:0140114">
    <property type="term" value="P:cellular detoxification of fluoride"/>
    <property type="evidence" value="ECO:0007669"/>
    <property type="project" value="UniProtKB-UniRule"/>
</dbReference>
<comment type="subcellular location">
    <subcellularLocation>
        <location evidence="1 14">Cell membrane</location>
        <topology evidence="1 14">Multi-pass membrane protein</topology>
    </subcellularLocation>
</comment>
<keyword evidence="4 14" id="KW-0812">Transmembrane</keyword>
<keyword evidence="5 14" id="KW-0479">Metal-binding</keyword>
<dbReference type="HAMAP" id="MF_00454">
    <property type="entry name" value="FluC"/>
    <property type="match status" value="1"/>
</dbReference>
<evidence type="ECO:0000256" key="10">
    <source>
        <dbReference type="ARBA" id="ARBA00023303"/>
    </source>
</evidence>
<dbReference type="STRING" id="571932.SAMN05421743_12827"/>
<comment type="similarity">
    <text evidence="11 14">Belongs to the fluoride channel Fluc/FEX (TC 1.A.43) family.</text>
</comment>
<evidence type="ECO:0000256" key="7">
    <source>
        <dbReference type="ARBA" id="ARBA00023053"/>
    </source>
</evidence>
<dbReference type="GO" id="GO:0046872">
    <property type="term" value="F:metal ion binding"/>
    <property type="evidence" value="ECO:0007669"/>
    <property type="project" value="UniProtKB-KW"/>
</dbReference>
<dbReference type="GO" id="GO:0062054">
    <property type="term" value="F:fluoride channel activity"/>
    <property type="evidence" value="ECO:0007669"/>
    <property type="project" value="UniProtKB-UniRule"/>
</dbReference>
<evidence type="ECO:0000256" key="9">
    <source>
        <dbReference type="ARBA" id="ARBA00023136"/>
    </source>
</evidence>
<dbReference type="PANTHER" id="PTHR28259:SF16">
    <property type="entry name" value="FLUORIDE-SPECIFIC ION CHANNEL FLUC 2"/>
    <property type="match status" value="1"/>
</dbReference>
<keyword evidence="6 14" id="KW-1133">Transmembrane helix</keyword>
<keyword evidence="3 14" id="KW-1003">Cell membrane</keyword>
<evidence type="ECO:0000313" key="16">
    <source>
        <dbReference type="Proteomes" id="UP000198584"/>
    </source>
</evidence>
<dbReference type="PANTHER" id="PTHR28259">
    <property type="entry name" value="FLUORIDE EXPORT PROTEIN 1-RELATED"/>
    <property type="match status" value="1"/>
</dbReference>
<sequence>MNIILVAIGGALGAMARYLLGLIIMNRFTDPPIPFAMLTVNILGSFVLGLFFGLFYGAIPGDAYQDSLFLSVGIGFFGAFTTFSTFSVELVQLVKKQYYSKAVIYLSISVLGSITAFVVGLYAGG</sequence>
<feature type="transmembrane region" description="Helical" evidence="14">
    <location>
        <begin position="36"/>
        <end position="56"/>
    </location>
</feature>
<dbReference type="AlphaFoldDB" id="A0A1H4HFG8"/>
<evidence type="ECO:0000256" key="5">
    <source>
        <dbReference type="ARBA" id="ARBA00022723"/>
    </source>
</evidence>
<evidence type="ECO:0000256" key="6">
    <source>
        <dbReference type="ARBA" id="ARBA00022989"/>
    </source>
</evidence>
<keyword evidence="8 14" id="KW-0406">Ion transport</keyword>
<evidence type="ECO:0000313" key="15">
    <source>
        <dbReference type="EMBL" id="SEB20593.1"/>
    </source>
</evidence>
<dbReference type="RefSeq" id="WP_093046891.1">
    <property type="nucleotide sequence ID" value="NZ_FNQR01000028.1"/>
</dbReference>
<dbReference type="GO" id="GO:0005886">
    <property type="term" value="C:plasma membrane"/>
    <property type="evidence" value="ECO:0007669"/>
    <property type="project" value="UniProtKB-SubCell"/>
</dbReference>
<proteinExistence type="inferred from homology"/>
<name>A0A1H4HFG8_9BACI</name>
<organism evidence="15 16">
    <name type="scientific">Thalassobacillus cyri</name>
    <dbReference type="NCBI Taxonomy" id="571932"/>
    <lineage>
        <taxon>Bacteria</taxon>
        <taxon>Bacillati</taxon>
        <taxon>Bacillota</taxon>
        <taxon>Bacilli</taxon>
        <taxon>Bacillales</taxon>
        <taxon>Bacillaceae</taxon>
        <taxon>Thalassobacillus</taxon>
    </lineage>
</organism>
<protein>
    <recommendedName>
        <fullName evidence="14">Fluoride-specific ion channel FluC</fullName>
    </recommendedName>
</protein>
<evidence type="ECO:0000256" key="2">
    <source>
        <dbReference type="ARBA" id="ARBA00022448"/>
    </source>
</evidence>
<dbReference type="OrthoDB" id="9815830at2"/>
<evidence type="ECO:0000256" key="11">
    <source>
        <dbReference type="ARBA" id="ARBA00035120"/>
    </source>
</evidence>
<comment type="function">
    <text evidence="13 14">Fluoride-specific ion channel. Important for reducing fluoride concentration in the cell, thus reducing its toxicity.</text>
</comment>
<evidence type="ECO:0000256" key="14">
    <source>
        <dbReference type="HAMAP-Rule" id="MF_00454"/>
    </source>
</evidence>
<dbReference type="EMBL" id="FNQR01000028">
    <property type="protein sequence ID" value="SEB20593.1"/>
    <property type="molecule type" value="Genomic_DNA"/>
</dbReference>
<dbReference type="NCBIfam" id="TIGR00494">
    <property type="entry name" value="crcB"/>
    <property type="match status" value="1"/>
</dbReference>
<keyword evidence="2 14" id="KW-0813">Transport</keyword>
<keyword evidence="16" id="KW-1185">Reference proteome</keyword>
<dbReference type="InterPro" id="IPR003691">
    <property type="entry name" value="FluC"/>
</dbReference>
<feature type="transmembrane region" description="Helical" evidence="14">
    <location>
        <begin position="68"/>
        <end position="91"/>
    </location>
</feature>
<feature type="transmembrane region" description="Helical" evidence="14">
    <location>
        <begin position="103"/>
        <end position="123"/>
    </location>
</feature>
<evidence type="ECO:0000256" key="1">
    <source>
        <dbReference type="ARBA" id="ARBA00004651"/>
    </source>
</evidence>
<feature type="transmembrane region" description="Helical" evidence="14">
    <location>
        <begin position="6"/>
        <end position="24"/>
    </location>
</feature>
<reference evidence="15 16" key="1">
    <citation type="submission" date="2016-10" db="EMBL/GenBank/DDBJ databases">
        <authorList>
            <person name="de Groot N.N."/>
        </authorList>
    </citation>
    <scope>NUCLEOTIDE SEQUENCE [LARGE SCALE GENOMIC DNA]</scope>
    <source>
        <strain evidence="15 16">CCM7597</strain>
    </source>
</reference>
<dbReference type="Pfam" id="PF02537">
    <property type="entry name" value="CRCB"/>
    <property type="match status" value="1"/>
</dbReference>
<comment type="catalytic activity">
    <reaction evidence="12">
        <text>fluoride(in) = fluoride(out)</text>
        <dbReference type="Rhea" id="RHEA:76159"/>
        <dbReference type="ChEBI" id="CHEBI:17051"/>
    </reaction>
    <physiologicalReaction direction="left-to-right" evidence="12">
        <dbReference type="Rhea" id="RHEA:76160"/>
    </physiologicalReaction>
</comment>
<feature type="binding site" evidence="14">
    <location>
        <position position="78"/>
    </location>
    <ligand>
        <name>Na(+)</name>
        <dbReference type="ChEBI" id="CHEBI:29101"/>
        <note>structural</note>
    </ligand>
</feature>
<accession>A0A1H4HFG8</accession>
<dbReference type="Proteomes" id="UP000198584">
    <property type="component" value="Unassembled WGS sequence"/>
</dbReference>